<gene>
    <name evidence="1" type="ORF">S03H2_06401</name>
</gene>
<accession>X1DEK3</accession>
<dbReference type="AlphaFoldDB" id="X1DEK3"/>
<sequence length="69" mass="7575">MKKIYKIMLGSLICLALIIISSAFFIVSAQEQDTSEISIEGIWEGKLKVPGTELIIVFKISKNSDGTLT</sequence>
<protein>
    <submittedName>
        <fullName evidence="1">Uncharacterized protein</fullName>
    </submittedName>
</protein>
<organism evidence="1">
    <name type="scientific">marine sediment metagenome</name>
    <dbReference type="NCBI Taxonomy" id="412755"/>
    <lineage>
        <taxon>unclassified sequences</taxon>
        <taxon>metagenomes</taxon>
        <taxon>ecological metagenomes</taxon>
    </lineage>
</organism>
<dbReference type="EMBL" id="BARU01002795">
    <property type="protein sequence ID" value="GAH18632.1"/>
    <property type="molecule type" value="Genomic_DNA"/>
</dbReference>
<proteinExistence type="predicted"/>
<evidence type="ECO:0000313" key="1">
    <source>
        <dbReference type="EMBL" id="GAH18632.1"/>
    </source>
</evidence>
<name>X1DEK3_9ZZZZ</name>
<feature type="non-terminal residue" evidence="1">
    <location>
        <position position="69"/>
    </location>
</feature>
<comment type="caution">
    <text evidence="1">The sequence shown here is derived from an EMBL/GenBank/DDBJ whole genome shotgun (WGS) entry which is preliminary data.</text>
</comment>
<reference evidence="1" key="1">
    <citation type="journal article" date="2014" name="Front. Microbiol.">
        <title>High frequency of phylogenetically diverse reductive dehalogenase-homologous genes in deep subseafloor sedimentary metagenomes.</title>
        <authorList>
            <person name="Kawai M."/>
            <person name="Futagami T."/>
            <person name="Toyoda A."/>
            <person name="Takaki Y."/>
            <person name="Nishi S."/>
            <person name="Hori S."/>
            <person name="Arai W."/>
            <person name="Tsubouchi T."/>
            <person name="Morono Y."/>
            <person name="Uchiyama I."/>
            <person name="Ito T."/>
            <person name="Fujiyama A."/>
            <person name="Inagaki F."/>
            <person name="Takami H."/>
        </authorList>
    </citation>
    <scope>NUCLEOTIDE SEQUENCE</scope>
    <source>
        <strain evidence="1">Expedition CK06-06</strain>
    </source>
</reference>